<dbReference type="RefSeq" id="WP_137066415.1">
    <property type="nucleotide sequence ID" value="NZ_CP040748.1"/>
</dbReference>
<evidence type="ECO:0000256" key="1">
    <source>
        <dbReference type="SAM" id="Phobius"/>
    </source>
</evidence>
<proteinExistence type="predicted"/>
<name>A0A4U2YL26_9ACTN</name>
<evidence type="ECO:0000259" key="2">
    <source>
        <dbReference type="Pfam" id="PF07786"/>
    </source>
</evidence>
<feature type="transmembrane region" description="Helical" evidence="1">
    <location>
        <begin position="247"/>
        <end position="264"/>
    </location>
</feature>
<dbReference type="AlphaFoldDB" id="A0A4U2YL26"/>
<feature type="transmembrane region" description="Helical" evidence="1">
    <location>
        <begin position="107"/>
        <end position="125"/>
    </location>
</feature>
<dbReference type="EMBL" id="SZPY01000003">
    <property type="protein sequence ID" value="TKI61484.1"/>
    <property type="molecule type" value="Genomic_DNA"/>
</dbReference>
<comment type="caution">
    <text evidence="3">The sequence shown here is derived from an EMBL/GenBank/DDBJ whole genome shotgun (WGS) entry which is preliminary data.</text>
</comment>
<accession>A0A4U2YL26</accession>
<gene>
    <name evidence="3" type="ORF">FC770_11885</name>
</gene>
<feature type="transmembrane region" description="Helical" evidence="1">
    <location>
        <begin position="206"/>
        <end position="227"/>
    </location>
</feature>
<sequence>MTSTTSTSRPVRATPTTAPDVAREWGVDLARGVAIISMFVAHTAPTAGPGGVLMLSEYLTFPLFALLVGAGVELGARRTRVWEHGAASLVRAAALLLAGWLLAKAGAWIVIVLAPLGLLTLLCWAVSRLPSWGVALVGLGAGLVAPWSIEASRSTVSELALAQETGRLWWFELLVSAYYPQAVLLLVGCAGILVTRLLVPRDGRPASWPTTGVVIGASGAVFLALAALHLTGRTEIVAYRTTWPEELFVTAFAVGVFAVCLVVARARLVRQVLAPLAWVGAMTLTVYVLHVGWLAWWVRGLHPGVSDDAWSNVIGMSVAALLLATLWRLLRAPRPWSRGPLEGVVGLAVQLATAGVRDRRAAPEPE</sequence>
<keyword evidence="1" id="KW-0472">Membrane</keyword>
<feature type="domain" description="Heparan-alpha-glucosaminide N-acetyltransferase catalytic" evidence="2">
    <location>
        <begin position="23"/>
        <end position="201"/>
    </location>
</feature>
<dbReference type="Pfam" id="PF07786">
    <property type="entry name" value="HGSNAT_cat"/>
    <property type="match status" value="1"/>
</dbReference>
<dbReference type="OrthoDB" id="4966979at2"/>
<dbReference type="InterPro" id="IPR012429">
    <property type="entry name" value="HGSNAT_cat"/>
</dbReference>
<protein>
    <recommendedName>
        <fullName evidence="2">Heparan-alpha-glucosaminide N-acetyltransferase catalytic domain-containing protein</fullName>
    </recommendedName>
</protein>
<feature type="transmembrane region" description="Helical" evidence="1">
    <location>
        <begin position="132"/>
        <end position="149"/>
    </location>
</feature>
<keyword evidence="1" id="KW-0812">Transmembrane</keyword>
<keyword evidence="4" id="KW-1185">Reference proteome</keyword>
<evidence type="ECO:0000313" key="4">
    <source>
        <dbReference type="Proteomes" id="UP000307808"/>
    </source>
</evidence>
<feature type="transmembrane region" description="Helical" evidence="1">
    <location>
        <begin position="309"/>
        <end position="330"/>
    </location>
</feature>
<reference evidence="3 4" key="1">
    <citation type="submission" date="2019-04" db="EMBL/GenBank/DDBJ databases">
        <authorList>
            <person name="Dong K."/>
        </authorList>
    </citation>
    <scope>NUCLEOTIDE SEQUENCE [LARGE SCALE GENOMIC DNA]</scope>
    <source>
        <strain evidence="4">dk3543</strain>
    </source>
</reference>
<organism evidence="3 4">
    <name type="scientific">Nocardioides jishulii</name>
    <dbReference type="NCBI Taxonomy" id="2575440"/>
    <lineage>
        <taxon>Bacteria</taxon>
        <taxon>Bacillati</taxon>
        <taxon>Actinomycetota</taxon>
        <taxon>Actinomycetes</taxon>
        <taxon>Propionibacteriales</taxon>
        <taxon>Nocardioidaceae</taxon>
        <taxon>Nocardioides</taxon>
    </lineage>
</organism>
<evidence type="ECO:0000313" key="3">
    <source>
        <dbReference type="EMBL" id="TKI61484.1"/>
    </source>
</evidence>
<feature type="transmembrane region" description="Helical" evidence="1">
    <location>
        <begin position="178"/>
        <end position="199"/>
    </location>
</feature>
<feature type="transmembrane region" description="Helical" evidence="1">
    <location>
        <begin position="276"/>
        <end position="297"/>
    </location>
</feature>
<dbReference type="Proteomes" id="UP000307808">
    <property type="component" value="Unassembled WGS sequence"/>
</dbReference>
<keyword evidence="1" id="KW-1133">Transmembrane helix</keyword>